<accession>A0A6S7B888</accession>
<proteinExistence type="predicted"/>
<dbReference type="AlphaFoldDB" id="A0A6S7B888"/>
<gene>
    <name evidence="1" type="ORF">LMG28138_02736</name>
</gene>
<sequence>MERKSHDQGVRIEPAGSGSNWSTLRTLFVELLAYHACSA</sequence>
<dbReference type="Proteomes" id="UP000494115">
    <property type="component" value="Unassembled WGS sequence"/>
</dbReference>
<evidence type="ECO:0000313" key="1">
    <source>
        <dbReference type="EMBL" id="CAB3789298.1"/>
    </source>
</evidence>
<evidence type="ECO:0000313" key="2">
    <source>
        <dbReference type="Proteomes" id="UP000494115"/>
    </source>
</evidence>
<organism evidence="1 2">
    <name type="scientific">Pararobbsia alpina</name>
    <dbReference type="NCBI Taxonomy" id="621374"/>
    <lineage>
        <taxon>Bacteria</taxon>
        <taxon>Pseudomonadati</taxon>
        <taxon>Pseudomonadota</taxon>
        <taxon>Betaproteobacteria</taxon>
        <taxon>Burkholderiales</taxon>
        <taxon>Burkholderiaceae</taxon>
        <taxon>Pararobbsia</taxon>
    </lineage>
</organism>
<protein>
    <submittedName>
        <fullName evidence="1">Uncharacterized protein</fullName>
    </submittedName>
</protein>
<keyword evidence="2" id="KW-1185">Reference proteome</keyword>
<name>A0A6S7B888_9BURK</name>
<dbReference type="EMBL" id="CADIKM010000011">
    <property type="protein sequence ID" value="CAB3789298.1"/>
    <property type="molecule type" value="Genomic_DNA"/>
</dbReference>
<reference evidence="1 2" key="1">
    <citation type="submission" date="2020-04" db="EMBL/GenBank/DDBJ databases">
        <authorList>
            <person name="De Canck E."/>
        </authorList>
    </citation>
    <scope>NUCLEOTIDE SEQUENCE [LARGE SCALE GENOMIC DNA]</scope>
    <source>
        <strain evidence="1 2">LMG 28138</strain>
    </source>
</reference>